<accession>A0A2D4MLX7</accession>
<evidence type="ECO:0000256" key="1">
    <source>
        <dbReference type="SAM" id="MobiDB-lite"/>
    </source>
</evidence>
<reference evidence="2" key="2">
    <citation type="submission" date="2017-11" db="EMBL/GenBank/DDBJ databases">
        <title>Coralsnake Venomics: Analyses of Venom Gland Transcriptomes and Proteomes of Six Brazilian Taxa.</title>
        <authorList>
            <person name="Aird S.D."/>
            <person name="Jorge da Silva N."/>
            <person name="Qiu L."/>
            <person name="Villar-Briones A."/>
            <person name="Aparecida-Saddi V."/>
            <person name="Campos-Telles M.P."/>
            <person name="Grau M."/>
            <person name="Mikheyev A.S."/>
        </authorList>
    </citation>
    <scope>NUCLEOTIDE SEQUENCE</scope>
    <source>
        <tissue evidence="2">Venom_gland</tissue>
    </source>
</reference>
<protein>
    <submittedName>
        <fullName evidence="2">Uncharacterized protein</fullName>
    </submittedName>
</protein>
<evidence type="ECO:0000313" key="2">
    <source>
        <dbReference type="EMBL" id="LAB34039.1"/>
    </source>
</evidence>
<dbReference type="AlphaFoldDB" id="A0A2D4MLX7"/>
<feature type="compositionally biased region" description="Basic and acidic residues" evidence="1">
    <location>
        <begin position="40"/>
        <end position="53"/>
    </location>
</feature>
<feature type="region of interest" description="Disordered" evidence="1">
    <location>
        <begin position="40"/>
        <end position="71"/>
    </location>
</feature>
<name>A0A2D4MLX7_9SAUR</name>
<sequence length="100" mass="11042">MQTQLSVTSNIPLSSRFCKPNNIGCLEQEQSFFLPPAYRKEEGGMREGSDTTSKRSPVYTPRKSLEDSQSPSFTCNQSLLKLLSSTGTPSFLISAGYLIK</sequence>
<dbReference type="EMBL" id="IACM01102266">
    <property type="protein sequence ID" value="LAB34039.1"/>
    <property type="molecule type" value="Transcribed_RNA"/>
</dbReference>
<reference evidence="2" key="1">
    <citation type="submission" date="2017-07" db="EMBL/GenBank/DDBJ databases">
        <authorList>
            <person name="Mikheyev A."/>
            <person name="Grau M."/>
        </authorList>
    </citation>
    <scope>NUCLEOTIDE SEQUENCE</scope>
    <source>
        <tissue evidence="2">Venom_gland</tissue>
    </source>
</reference>
<organism evidence="2">
    <name type="scientific">Micrurus spixii</name>
    <name type="common">Amazon coral snake</name>
    <dbReference type="NCBI Taxonomy" id="129469"/>
    <lineage>
        <taxon>Eukaryota</taxon>
        <taxon>Metazoa</taxon>
        <taxon>Chordata</taxon>
        <taxon>Craniata</taxon>
        <taxon>Vertebrata</taxon>
        <taxon>Euteleostomi</taxon>
        <taxon>Lepidosauria</taxon>
        <taxon>Squamata</taxon>
        <taxon>Bifurcata</taxon>
        <taxon>Unidentata</taxon>
        <taxon>Episquamata</taxon>
        <taxon>Toxicofera</taxon>
        <taxon>Serpentes</taxon>
        <taxon>Colubroidea</taxon>
        <taxon>Elapidae</taxon>
        <taxon>Elapinae</taxon>
        <taxon>Micrurus</taxon>
    </lineage>
</organism>
<proteinExistence type="predicted"/>